<dbReference type="EC" id="1.1.5.-" evidence="2"/>
<keyword evidence="2" id="KW-0560">Oxidoreductase</keyword>
<dbReference type="InterPro" id="IPR011042">
    <property type="entry name" value="6-blade_b-propeller_TolB-like"/>
</dbReference>
<dbReference type="Gene3D" id="2.120.10.30">
    <property type="entry name" value="TolB, C-terminal domain"/>
    <property type="match status" value="1"/>
</dbReference>
<dbReference type="PANTHER" id="PTHR19328">
    <property type="entry name" value="HEDGEHOG-INTERACTING PROTEIN"/>
    <property type="match status" value="1"/>
</dbReference>
<keyword evidence="3" id="KW-1185">Reference proteome</keyword>
<accession>A0AAW8R5L0</accession>
<evidence type="ECO:0000313" key="3">
    <source>
        <dbReference type="Proteomes" id="UP001249020"/>
    </source>
</evidence>
<dbReference type="GO" id="GO:0016491">
    <property type="term" value="F:oxidoreductase activity"/>
    <property type="evidence" value="ECO:0007669"/>
    <property type="project" value="UniProtKB-KW"/>
</dbReference>
<evidence type="ECO:0000313" key="2">
    <source>
        <dbReference type="EMBL" id="MDT0584334.1"/>
    </source>
</evidence>
<dbReference type="InterPro" id="IPR011041">
    <property type="entry name" value="Quinoprot_gluc/sorb_DH_b-prop"/>
</dbReference>
<dbReference type="PANTHER" id="PTHR19328:SF75">
    <property type="entry name" value="ALDOSE SUGAR DEHYDROGENASE YLII"/>
    <property type="match status" value="1"/>
</dbReference>
<dbReference type="Pfam" id="PF07995">
    <property type="entry name" value="GSDH"/>
    <property type="match status" value="1"/>
</dbReference>
<protein>
    <submittedName>
        <fullName evidence="2">PQQ-dependent sugar dehydrogenase</fullName>
        <ecNumber evidence="2">1.1.5.-</ecNumber>
    </submittedName>
</protein>
<reference evidence="2 3" key="1">
    <citation type="submission" date="2023-09" db="EMBL/GenBank/DDBJ databases">
        <authorList>
            <person name="Rey-Velasco X."/>
        </authorList>
    </citation>
    <scope>NUCLEOTIDE SEQUENCE [LARGE SCALE GENOMIC DNA]</scope>
    <source>
        <strain evidence="2 3">W409</strain>
    </source>
</reference>
<feature type="domain" description="Glucose/Sorbosone dehydrogenase" evidence="1">
    <location>
        <begin position="38"/>
        <end position="371"/>
    </location>
</feature>
<sequence>MSIGSQAYAVQPLPIANEASDAEMTRPSFSTRLITEELNTAWSINLSPRNELFISERDGTVAVLLASKEIKRYTLPINDMYRKGQGGFLDITFHPNYISNGWIYLSYAAGTDNSNGLKIIRFKLPSEGQDVSLLEDVFMQSDLRATPVHYGGRLVFLDDKSLLVTTGDGFDYREQAQVLSSQMGKILRMSDTGQALQDNPFFIANKPEQQYVFTLGHRNPQALLRTPSELVLSNEHGPDGGDEINIIQAGLNYGWPVITNGKDYSGALITPLKKHEGMQQANHDWTPSIAPSSMIYYDGGRYPSLRKSLIVGSLKFKNIRVLSFNDDLAFNDKQVGQEKVILKDFGHRIRDITVGAEGEILILTDSDPARIFALE</sequence>
<name>A0AAW8R5L0_9ALTE</name>
<dbReference type="AlphaFoldDB" id="A0AAW8R5L0"/>
<dbReference type="EMBL" id="JAVRIE010000010">
    <property type="protein sequence ID" value="MDT0584334.1"/>
    <property type="molecule type" value="Genomic_DNA"/>
</dbReference>
<organism evidence="2 3">
    <name type="scientific">Brumicola blandensis</name>
    <dbReference type="NCBI Taxonomy" id="3075611"/>
    <lineage>
        <taxon>Bacteria</taxon>
        <taxon>Pseudomonadati</taxon>
        <taxon>Pseudomonadota</taxon>
        <taxon>Gammaproteobacteria</taxon>
        <taxon>Alteromonadales</taxon>
        <taxon>Alteromonadaceae</taxon>
        <taxon>Brumicola</taxon>
    </lineage>
</organism>
<dbReference type="RefSeq" id="WP_311363104.1">
    <property type="nucleotide sequence ID" value="NZ_JAVRIE010000010.1"/>
</dbReference>
<proteinExistence type="predicted"/>
<gene>
    <name evidence="2" type="ORF">RM544_17425</name>
</gene>
<dbReference type="Proteomes" id="UP001249020">
    <property type="component" value="Unassembled WGS sequence"/>
</dbReference>
<dbReference type="SUPFAM" id="SSF50952">
    <property type="entry name" value="Soluble quinoprotein glucose dehydrogenase"/>
    <property type="match status" value="1"/>
</dbReference>
<evidence type="ECO:0000259" key="1">
    <source>
        <dbReference type="Pfam" id="PF07995"/>
    </source>
</evidence>
<comment type="caution">
    <text evidence="2">The sequence shown here is derived from an EMBL/GenBank/DDBJ whole genome shotgun (WGS) entry which is preliminary data.</text>
</comment>
<dbReference type="InterPro" id="IPR012938">
    <property type="entry name" value="Glc/Sorbosone_DH"/>
</dbReference>